<dbReference type="EMBL" id="JOKH01000001">
    <property type="protein sequence ID" value="KEQ19424.1"/>
    <property type="molecule type" value="Genomic_DNA"/>
</dbReference>
<reference evidence="1 2" key="1">
    <citation type="submission" date="2014-06" db="EMBL/GenBank/DDBJ databases">
        <title>Whole Genome Sequences of Three Symbiotic Endozoicomonas Bacteria.</title>
        <authorList>
            <person name="Neave M.J."/>
            <person name="Apprill A."/>
            <person name="Voolstra C.R."/>
        </authorList>
    </citation>
    <scope>NUCLEOTIDE SEQUENCE [LARGE SCALE GENOMIC DNA]</scope>
    <source>
        <strain evidence="1 2">DSM 25634</strain>
    </source>
</reference>
<protein>
    <submittedName>
        <fullName evidence="1">Uncharacterized protein</fullName>
    </submittedName>
</protein>
<dbReference type="AlphaFoldDB" id="A0A081NLV1"/>
<name>A0A081NLV1_9GAMM</name>
<dbReference type="STRING" id="1137799.GZ78_05600"/>
<dbReference type="Proteomes" id="UP000028073">
    <property type="component" value="Unassembled WGS sequence"/>
</dbReference>
<comment type="caution">
    <text evidence="1">The sequence shown here is derived from an EMBL/GenBank/DDBJ whole genome shotgun (WGS) entry which is preliminary data.</text>
</comment>
<sequence>MSLFFGKEAVAVHVVCGFAHRPKKLGVAIAVIFYSIKETGFIQPGCLVDDLCAQLQAQEASVSTGVGSCRETEAFESFAQAFD</sequence>
<accession>A0A081NLV1</accession>
<proteinExistence type="predicted"/>
<organism evidence="1 2">
    <name type="scientific">Endozoicomonas numazuensis</name>
    <dbReference type="NCBI Taxonomy" id="1137799"/>
    <lineage>
        <taxon>Bacteria</taxon>
        <taxon>Pseudomonadati</taxon>
        <taxon>Pseudomonadota</taxon>
        <taxon>Gammaproteobacteria</taxon>
        <taxon>Oceanospirillales</taxon>
        <taxon>Endozoicomonadaceae</taxon>
        <taxon>Endozoicomonas</taxon>
    </lineage>
</organism>
<evidence type="ECO:0000313" key="1">
    <source>
        <dbReference type="EMBL" id="KEQ19424.1"/>
    </source>
</evidence>
<gene>
    <name evidence="1" type="ORF">GZ78_05600</name>
</gene>
<keyword evidence="2" id="KW-1185">Reference proteome</keyword>
<evidence type="ECO:0000313" key="2">
    <source>
        <dbReference type="Proteomes" id="UP000028073"/>
    </source>
</evidence>